<dbReference type="AlphaFoldDB" id="A0A8X6S7A4"/>
<proteinExistence type="predicted"/>
<protein>
    <submittedName>
        <fullName evidence="1">Uncharacterized protein</fullName>
    </submittedName>
</protein>
<gene>
    <name evidence="1" type="ORF">TNCV_1199601</name>
</gene>
<organism evidence="1 2">
    <name type="scientific">Trichonephila clavipes</name>
    <name type="common">Golden silk orbweaver</name>
    <name type="synonym">Nephila clavipes</name>
    <dbReference type="NCBI Taxonomy" id="2585209"/>
    <lineage>
        <taxon>Eukaryota</taxon>
        <taxon>Metazoa</taxon>
        <taxon>Ecdysozoa</taxon>
        <taxon>Arthropoda</taxon>
        <taxon>Chelicerata</taxon>
        <taxon>Arachnida</taxon>
        <taxon>Araneae</taxon>
        <taxon>Araneomorphae</taxon>
        <taxon>Entelegynae</taxon>
        <taxon>Araneoidea</taxon>
        <taxon>Nephilidae</taxon>
        <taxon>Trichonephila</taxon>
    </lineage>
</organism>
<reference evidence="1" key="1">
    <citation type="submission" date="2020-08" db="EMBL/GenBank/DDBJ databases">
        <title>Multicomponent nature underlies the extraordinary mechanical properties of spider dragline silk.</title>
        <authorList>
            <person name="Kono N."/>
            <person name="Nakamura H."/>
            <person name="Mori M."/>
            <person name="Yoshida Y."/>
            <person name="Ohtoshi R."/>
            <person name="Malay A.D."/>
            <person name="Moran D.A.P."/>
            <person name="Tomita M."/>
            <person name="Numata K."/>
            <person name="Arakawa K."/>
        </authorList>
    </citation>
    <scope>NUCLEOTIDE SEQUENCE</scope>
</reference>
<name>A0A8X6S7A4_TRICX</name>
<comment type="caution">
    <text evidence="1">The sequence shown here is derived from an EMBL/GenBank/DDBJ whole genome shotgun (WGS) entry which is preliminary data.</text>
</comment>
<evidence type="ECO:0000313" key="2">
    <source>
        <dbReference type="Proteomes" id="UP000887159"/>
    </source>
</evidence>
<accession>A0A8X6S7A4</accession>
<dbReference type="Proteomes" id="UP000887159">
    <property type="component" value="Unassembled WGS sequence"/>
</dbReference>
<evidence type="ECO:0000313" key="1">
    <source>
        <dbReference type="EMBL" id="GFY04182.1"/>
    </source>
</evidence>
<keyword evidence="2" id="KW-1185">Reference proteome</keyword>
<dbReference type="EMBL" id="BMAU01021243">
    <property type="protein sequence ID" value="GFY04182.1"/>
    <property type="molecule type" value="Genomic_DNA"/>
</dbReference>
<sequence length="113" mass="12220">MEDLTAQINVASADIASTPELFCLSVSAMQEPTRPHLTSISDVQLYSYRKETLDTMASTVLADPTRALHGTNKGNGPAMEASENAVGSLEQLLLYADENYLDYLAGKLPLETI</sequence>